<keyword evidence="4" id="KW-0347">Helicase</keyword>
<evidence type="ECO:0000259" key="9">
    <source>
        <dbReference type="PROSITE" id="PS51194"/>
    </source>
</evidence>
<dbReference type="PANTHER" id="PTHR45821">
    <property type="entry name" value="SNF2 DOMAIN-CONTAINING PROTEIN CLASSY 2-RELATED"/>
    <property type="match status" value="1"/>
</dbReference>
<keyword evidence="6" id="KW-0539">Nucleus</keyword>
<feature type="region of interest" description="Disordered" evidence="7">
    <location>
        <begin position="327"/>
        <end position="365"/>
    </location>
</feature>
<feature type="compositionally biased region" description="Basic and acidic residues" evidence="7">
    <location>
        <begin position="430"/>
        <end position="445"/>
    </location>
</feature>
<evidence type="ECO:0000256" key="6">
    <source>
        <dbReference type="ARBA" id="ARBA00023242"/>
    </source>
</evidence>
<dbReference type="Proteomes" id="UP001202328">
    <property type="component" value="Unassembled WGS sequence"/>
</dbReference>
<protein>
    <submittedName>
        <fullName evidence="10">Uncharacterized protein</fullName>
    </submittedName>
</protein>
<dbReference type="GO" id="GO:0005524">
    <property type="term" value="F:ATP binding"/>
    <property type="evidence" value="ECO:0007669"/>
    <property type="project" value="UniProtKB-KW"/>
</dbReference>
<proteinExistence type="predicted"/>
<feature type="region of interest" description="Disordered" evidence="7">
    <location>
        <begin position="377"/>
        <end position="461"/>
    </location>
</feature>
<keyword evidence="3" id="KW-0378">Hydrolase</keyword>
<feature type="domain" description="Helicase ATP-binding" evidence="8">
    <location>
        <begin position="801"/>
        <end position="999"/>
    </location>
</feature>
<dbReference type="EMBL" id="JAJJMB010008958">
    <property type="protein sequence ID" value="KAI3917901.1"/>
    <property type="molecule type" value="Genomic_DNA"/>
</dbReference>
<dbReference type="GO" id="GO:0016787">
    <property type="term" value="F:hydrolase activity"/>
    <property type="evidence" value="ECO:0007669"/>
    <property type="project" value="UniProtKB-KW"/>
</dbReference>
<dbReference type="PROSITE" id="PS51194">
    <property type="entry name" value="HELICASE_CTER"/>
    <property type="match status" value="1"/>
</dbReference>
<dbReference type="GO" id="GO:0080188">
    <property type="term" value="P:gene silencing by siRNA-directed DNA methylation"/>
    <property type="evidence" value="ECO:0007669"/>
    <property type="project" value="InterPro"/>
</dbReference>
<feature type="compositionally biased region" description="Polar residues" evidence="7">
    <location>
        <begin position="411"/>
        <end position="429"/>
    </location>
</feature>
<dbReference type="InterPro" id="IPR044567">
    <property type="entry name" value="CLSY/DRD1"/>
</dbReference>
<dbReference type="Gene3D" id="3.40.50.300">
    <property type="entry name" value="P-loop containing nucleotide triphosphate hydrolases"/>
    <property type="match status" value="1"/>
</dbReference>
<dbReference type="Gene3D" id="3.40.50.10810">
    <property type="entry name" value="Tandem AAA-ATPase domain"/>
    <property type="match status" value="1"/>
</dbReference>
<dbReference type="PANTHER" id="PTHR45821:SF5">
    <property type="entry name" value="SNF2 DOMAIN-CONTAINING PROTEIN CLASSY 4"/>
    <property type="match status" value="1"/>
</dbReference>
<evidence type="ECO:0000256" key="2">
    <source>
        <dbReference type="ARBA" id="ARBA00022741"/>
    </source>
</evidence>
<evidence type="ECO:0000313" key="10">
    <source>
        <dbReference type="EMBL" id="KAI3917901.1"/>
    </source>
</evidence>
<dbReference type="InterPro" id="IPR014001">
    <property type="entry name" value="Helicase_ATP-bd"/>
</dbReference>
<name>A0AAD4SRE1_9MAGN</name>
<feature type="compositionally biased region" description="Low complexity" evidence="7">
    <location>
        <begin position="41"/>
        <end position="54"/>
    </location>
</feature>
<dbReference type="InterPro" id="IPR027417">
    <property type="entry name" value="P-loop_NTPase"/>
</dbReference>
<keyword evidence="5" id="KW-0067">ATP-binding</keyword>
<feature type="compositionally biased region" description="Acidic residues" evidence="7">
    <location>
        <begin position="55"/>
        <end position="99"/>
    </location>
</feature>
<evidence type="ECO:0000256" key="4">
    <source>
        <dbReference type="ARBA" id="ARBA00022806"/>
    </source>
</evidence>
<dbReference type="SUPFAM" id="SSF52540">
    <property type="entry name" value="P-loop containing nucleoside triphosphate hydrolases"/>
    <property type="match status" value="2"/>
</dbReference>
<evidence type="ECO:0000259" key="8">
    <source>
        <dbReference type="PROSITE" id="PS51192"/>
    </source>
</evidence>
<feature type="domain" description="Helicase C-terminal" evidence="9">
    <location>
        <begin position="1160"/>
        <end position="1321"/>
    </location>
</feature>
<comment type="caution">
    <text evidence="10">The sequence shown here is derived from an EMBL/GenBank/DDBJ whole genome shotgun (WGS) entry which is preliminary data.</text>
</comment>
<evidence type="ECO:0000256" key="7">
    <source>
        <dbReference type="SAM" id="MobiDB-lite"/>
    </source>
</evidence>
<feature type="compositionally biased region" description="Polar residues" evidence="7">
    <location>
        <begin position="196"/>
        <end position="213"/>
    </location>
</feature>
<dbReference type="InterPro" id="IPR049730">
    <property type="entry name" value="SNF2/RAD54-like_C"/>
</dbReference>
<gene>
    <name evidence="10" type="ORF">MKW98_000135</name>
</gene>
<dbReference type="PROSITE" id="PS51192">
    <property type="entry name" value="HELICASE_ATP_BIND_1"/>
    <property type="match status" value="1"/>
</dbReference>
<sequence length="1368" mass="153355">MKENAASTSDLKRKAKMDSEGSSKHENVVHIDDEETEPDSSSESSSESEFTTCSDDTDDDNSDDEDFDIHEVEDDEEDSDEDADELEVEEESGDSEDSDAVIALPKPKKAMAKEAKVEVKEKIIIIDLEKELKETVAPKKKVSKKNIITEPAHQTLSDDSDDSIAFPENQNVDVEEQSTFDSLEDIVEVESIPPKKNSNSNIVGESAHQALSHNHSEDGDVLPTKQNSSTADVEVQAKRTSVDLDEKKLEAEKTSKRKRVREQAIQAPATKKSSTKNIGCKSSAHQALSDDSNDGIEFAQNKKASADAEVEERTVVSLEDVLEVETVTATESSNRNVVGESAHQGLGDGSEDGIALPTKQNAGNDVEVIAKTTSVDLEEEEKIEVEKTSKRKRVSEVAFQAPDKSEKKNPTPYSSTEKVTRVESGSTRSVEQKTEKKTYRTRLLDTKNNAPGSGKDSAYQTPPVCAEAEFHSLSKNEKKKRIGTRAVRIETKNHSPLKNGKVGDCRTSPVRDEAAFHSLSDDDARTGDVGVDNDVEDDDLGIDDLSEVDNAVNDEDVDAYDYLLDDDIYVAEKEDGDLGGKRVQSPKIDPLFKLFLNTIWEKGEGIEKEREVVEVATSIPEPVNIYKFNYGVEKRLPKEKSDYEIEMDQLWAEYEFALRSCELDAAAPSTVNEEQQIVTDGFTSCGVGKHQLILDEEIGIRCMFCSLVKREIRHILPAFGTPCARERPSRILSPDDPEFCMFDSFRLQATGGDKDSNVHPSGTVWDKFPAIKENLYPHQIEGFEFLWRNLAGGINLDGKNKKPPHGIGGCIISHAPGTGKTLLTIAFLRSYMEIFRDCRPVLIAPSSMLLTWEEEFKKWKVDIAFHNISSVDFSGREDVAARKLVKNKRDAKFNRLVKILSWSRGNGVLGVSYQLFEKLTADRTGGNKEDKESEEIRRILLKKPNLIILDEGHTPRNTSSNIFKCLKNVKTDRRVILSGTPFQNNFDELFNTLWLVRPEFADKISSKRNQTRKKKSKALESGEQSREIWASFTSSIGKNSDVGVAEIRRIIEPFVNVHTGSILQKKLPGLRECVVVLHPTDLQRQLLDEIIKRIRNSFEVERAVALTSVHPSLLIKCSLAKQSNHQKCVVNTLIKKNQCIKEDAFRLNYHEGVKTRFLMQLIKLSDAMNEKVLVFSQFRHPIALIEEYLHSAYGWRMGEEILQMDGSLDVNKRQALITRFNDPESQVKVMLASIKACGEGISLIGASRIVMLDVVWNPSVTKQAISRAYRLGQKKVVYTYHLITSETSEENKYCRQAHKDQLSQQIFFAEQGKTENPDNNSSKVSSDDKILEAMLENNEQKDMFKKIIYQPKESILLETFGAVPSRLA</sequence>
<feature type="compositionally biased region" description="Polar residues" evidence="7">
    <location>
        <begin position="327"/>
        <end position="336"/>
    </location>
</feature>
<evidence type="ECO:0000313" key="11">
    <source>
        <dbReference type="Proteomes" id="UP001202328"/>
    </source>
</evidence>
<feature type="region of interest" description="Disordered" evidence="7">
    <location>
        <begin position="191"/>
        <end position="293"/>
    </location>
</feature>
<evidence type="ECO:0000256" key="5">
    <source>
        <dbReference type="ARBA" id="ARBA00022840"/>
    </source>
</evidence>
<reference evidence="10" key="1">
    <citation type="submission" date="2022-04" db="EMBL/GenBank/DDBJ databases">
        <title>A functionally conserved STORR gene fusion in Papaver species that diverged 16.8 million years ago.</title>
        <authorList>
            <person name="Catania T."/>
        </authorList>
    </citation>
    <scope>NUCLEOTIDE SEQUENCE</scope>
    <source>
        <strain evidence="10">S-188037</strain>
    </source>
</reference>
<evidence type="ECO:0000256" key="1">
    <source>
        <dbReference type="ARBA" id="ARBA00004123"/>
    </source>
</evidence>
<dbReference type="Pfam" id="PF00271">
    <property type="entry name" value="Helicase_C"/>
    <property type="match status" value="1"/>
</dbReference>
<dbReference type="Pfam" id="PF00176">
    <property type="entry name" value="SNF2-rel_dom"/>
    <property type="match status" value="1"/>
</dbReference>
<keyword evidence="2" id="KW-0547">Nucleotide-binding</keyword>
<dbReference type="InterPro" id="IPR000330">
    <property type="entry name" value="SNF2_N"/>
</dbReference>
<dbReference type="GO" id="GO:0005634">
    <property type="term" value="C:nucleus"/>
    <property type="evidence" value="ECO:0007669"/>
    <property type="project" value="UniProtKB-SubCell"/>
</dbReference>
<dbReference type="SMART" id="SM00490">
    <property type="entry name" value="HELICc"/>
    <property type="match status" value="1"/>
</dbReference>
<dbReference type="InterPro" id="IPR001650">
    <property type="entry name" value="Helicase_C-like"/>
</dbReference>
<feature type="compositionally biased region" description="Basic and acidic residues" evidence="7">
    <location>
        <begin position="10"/>
        <end position="31"/>
    </location>
</feature>
<comment type="subcellular location">
    <subcellularLocation>
        <location evidence="1">Nucleus</location>
    </subcellularLocation>
</comment>
<dbReference type="GO" id="GO:0004386">
    <property type="term" value="F:helicase activity"/>
    <property type="evidence" value="ECO:0007669"/>
    <property type="project" value="UniProtKB-KW"/>
</dbReference>
<evidence type="ECO:0000256" key="3">
    <source>
        <dbReference type="ARBA" id="ARBA00022801"/>
    </source>
</evidence>
<dbReference type="InterPro" id="IPR038718">
    <property type="entry name" value="SNF2-like_sf"/>
</dbReference>
<accession>A0AAD4SRE1</accession>
<feature type="compositionally biased region" description="Basic and acidic residues" evidence="7">
    <location>
        <begin position="235"/>
        <end position="254"/>
    </location>
</feature>
<feature type="region of interest" description="Disordered" evidence="7">
    <location>
        <begin position="1"/>
        <end position="104"/>
    </location>
</feature>
<feature type="region of interest" description="Disordered" evidence="7">
    <location>
        <begin position="150"/>
        <end position="179"/>
    </location>
</feature>
<keyword evidence="11" id="KW-1185">Reference proteome</keyword>
<dbReference type="CDD" id="cd18793">
    <property type="entry name" value="SF2_C_SNF"/>
    <property type="match status" value="1"/>
</dbReference>
<dbReference type="SMART" id="SM00487">
    <property type="entry name" value="DEXDc"/>
    <property type="match status" value="1"/>
</dbReference>
<organism evidence="10 11">
    <name type="scientific">Papaver atlanticum</name>
    <dbReference type="NCBI Taxonomy" id="357466"/>
    <lineage>
        <taxon>Eukaryota</taxon>
        <taxon>Viridiplantae</taxon>
        <taxon>Streptophyta</taxon>
        <taxon>Embryophyta</taxon>
        <taxon>Tracheophyta</taxon>
        <taxon>Spermatophyta</taxon>
        <taxon>Magnoliopsida</taxon>
        <taxon>Ranunculales</taxon>
        <taxon>Papaveraceae</taxon>
        <taxon>Papaveroideae</taxon>
        <taxon>Papaver</taxon>
    </lineage>
</organism>